<reference evidence="3 4" key="1">
    <citation type="submission" date="2024-12" db="EMBL/GenBank/DDBJ databases">
        <title>The unique morphological basis and parallel evolutionary history of personate flowers in Penstemon.</title>
        <authorList>
            <person name="Depatie T.H."/>
            <person name="Wessinger C.A."/>
        </authorList>
    </citation>
    <scope>NUCLEOTIDE SEQUENCE [LARGE SCALE GENOMIC DNA]</scope>
    <source>
        <strain evidence="3">WTNN_2</strain>
        <tissue evidence="3">Leaf</tissue>
    </source>
</reference>
<dbReference type="Proteomes" id="UP001634393">
    <property type="component" value="Unassembled WGS sequence"/>
</dbReference>
<dbReference type="PANTHER" id="PTHR33356">
    <property type="entry name" value="TIP41-LIKE PROTEIN"/>
    <property type="match status" value="1"/>
</dbReference>
<feature type="coiled-coil region" evidence="1">
    <location>
        <begin position="75"/>
        <end position="107"/>
    </location>
</feature>
<dbReference type="EMBL" id="JBJXBP010000001">
    <property type="protein sequence ID" value="KAL3850630.1"/>
    <property type="molecule type" value="Genomic_DNA"/>
</dbReference>
<name>A0ABD3UQT4_9LAMI</name>
<protein>
    <submittedName>
        <fullName evidence="3">Uncharacterized protein</fullName>
    </submittedName>
</protein>
<dbReference type="AlphaFoldDB" id="A0ABD3UQT4"/>
<evidence type="ECO:0000313" key="3">
    <source>
        <dbReference type="EMBL" id="KAL3850630.1"/>
    </source>
</evidence>
<keyword evidence="1" id="KW-0175">Coiled coil</keyword>
<sequence>MDFERKPAVLLYADLFKTHKHNNLTPPPHLMSPSDFGSGSSSTNPSSSCDSSSSELSSPFGSELDSSESDDGDYMAELTRQMAECMLQEEEEEEAAQNSLLEDAKNYNMNQRNIDSGAINILKNGLYPTRKVADDRTPPLQVYNLKNQPPVSKQLSGRLKGAESTQQIQKTEQQFYMQYRGRDWRNKVQAGSGMQAVFLGQSGSRNGSTGTGVFLPRVTTDSTALKKKSGCSTVLIPTRVLQTLELHFNRRLDSRAPPSIGGCGSPNYPSNFEDESTQTNGKRNGESQSQNRLTKHEDEEEEMQLPKEWTY</sequence>
<gene>
    <name evidence="3" type="ORF">ACJIZ3_012512</name>
</gene>
<feature type="region of interest" description="Disordered" evidence="2">
    <location>
        <begin position="22"/>
        <end position="71"/>
    </location>
</feature>
<accession>A0ABD3UQT4</accession>
<evidence type="ECO:0000313" key="4">
    <source>
        <dbReference type="Proteomes" id="UP001634393"/>
    </source>
</evidence>
<proteinExistence type="predicted"/>
<feature type="compositionally biased region" description="Polar residues" evidence="2">
    <location>
        <begin position="277"/>
        <end position="292"/>
    </location>
</feature>
<evidence type="ECO:0000256" key="2">
    <source>
        <dbReference type="SAM" id="MobiDB-lite"/>
    </source>
</evidence>
<feature type="region of interest" description="Disordered" evidence="2">
    <location>
        <begin position="253"/>
        <end position="311"/>
    </location>
</feature>
<comment type="caution">
    <text evidence="3">The sequence shown here is derived from an EMBL/GenBank/DDBJ whole genome shotgun (WGS) entry which is preliminary data.</text>
</comment>
<keyword evidence="4" id="KW-1185">Reference proteome</keyword>
<organism evidence="3 4">
    <name type="scientific">Penstemon smallii</name>
    <dbReference type="NCBI Taxonomy" id="265156"/>
    <lineage>
        <taxon>Eukaryota</taxon>
        <taxon>Viridiplantae</taxon>
        <taxon>Streptophyta</taxon>
        <taxon>Embryophyta</taxon>
        <taxon>Tracheophyta</taxon>
        <taxon>Spermatophyta</taxon>
        <taxon>Magnoliopsida</taxon>
        <taxon>eudicotyledons</taxon>
        <taxon>Gunneridae</taxon>
        <taxon>Pentapetalae</taxon>
        <taxon>asterids</taxon>
        <taxon>lamiids</taxon>
        <taxon>Lamiales</taxon>
        <taxon>Plantaginaceae</taxon>
        <taxon>Cheloneae</taxon>
        <taxon>Penstemon</taxon>
    </lineage>
</organism>
<feature type="compositionally biased region" description="Low complexity" evidence="2">
    <location>
        <begin position="32"/>
        <end position="64"/>
    </location>
</feature>
<dbReference type="PANTHER" id="PTHR33356:SF16">
    <property type="entry name" value="G PATCH DOMAIN PROTEIN"/>
    <property type="match status" value="1"/>
</dbReference>
<evidence type="ECO:0000256" key="1">
    <source>
        <dbReference type="SAM" id="Coils"/>
    </source>
</evidence>